<organism evidence="2 3">
    <name type="scientific">Pipra filicauda</name>
    <name type="common">Wire-tailed manakin</name>
    <dbReference type="NCBI Taxonomy" id="649802"/>
    <lineage>
        <taxon>Eukaryota</taxon>
        <taxon>Metazoa</taxon>
        <taxon>Chordata</taxon>
        <taxon>Craniata</taxon>
        <taxon>Vertebrata</taxon>
        <taxon>Euteleostomi</taxon>
        <taxon>Archelosauria</taxon>
        <taxon>Archosauria</taxon>
        <taxon>Dinosauria</taxon>
        <taxon>Saurischia</taxon>
        <taxon>Theropoda</taxon>
        <taxon>Coelurosauria</taxon>
        <taxon>Aves</taxon>
        <taxon>Neognathae</taxon>
        <taxon>Neoaves</taxon>
        <taxon>Telluraves</taxon>
        <taxon>Australaves</taxon>
        <taxon>Passeriformes</taxon>
        <taxon>Pipridae</taxon>
        <taxon>Pipra</taxon>
    </lineage>
</organism>
<gene>
    <name evidence="3" type="primary">LOC114003799</name>
</gene>
<protein>
    <submittedName>
        <fullName evidence="3">Uncharacterized protein LOC114003799</fullName>
    </submittedName>
</protein>
<accession>A0A7R5KUP3</accession>
<name>A0A7R5KUP3_9PASS</name>
<dbReference type="RefSeq" id="XP_039240289.1">
    <property type="nucleotide sequence ID" value="XM_039384355.1"/>
</dbReference>
<proteinExistence type="predicted"/>
<dbReference type="InParanoid" id="A0A7R5KUP3"/>
<reference evidence="3" key="1">
    <citation type="submission" date="2025-08" db="UniProtKB">
        <authorList>
            <consortium name="RefSeq"/>
        </authorList>
    </citation>
    <scope>IDENTIFICATION</scope>
    <source>
        <tissue evidence="3">Muscle</tissue>
    </source>
</reference>
<evidence type="ECO:0000313" key="3">
    <source>
        <dbReference type="RefSeq" id="XP_039240289.1"/>
    </source>
</evidence>
<feature type="region of interest" description="Disordered" evidence="1">
    <location>
        <begin position="23"/>
        <end position="44"/>
    </location>
</feature>
<sequence length="324" mass="34301">MLRERSALGAGVPARRLLPALRRARGAERGRHRHRRTEAGLELRWGSAAAAPGAGTDRAAGRAQAAPSSACGTSAIAPSSSLPCHPEGAAPLTPARRGRSCLGGKRLQERKPRNAQPDAAARVKGGKDRRIHPMVAKVLVQRLFPGINEPNKPRGILCSEAKALVECRRLVPPAGGRLLQGLLQPSSEAAKPKLSPALWNNRIFPGMMHWKHSPHSHPPHAPRLTPNSGQGAKGPSGRGSLCLCGLRDCSHQGPPARTAWTQSRSLGIGSVLGTPGDRNHQPLGQHFIASTHSLPHLGGQLSEHKAQSDPVLLGTNTDSTDPQE</sequence>
<feature type="compositionally biased region" description="Basic residues" evidence="1">
    <location>
        <begin position="211"/>
        <end position="220"/>
    </location>
</feature>
<keyword evidence="2" id="KW-1185">Reference proteome</keyword>
<dbReference type="Proteomes" id="UP000504627">
    <property type="component" value="Unplaced"/>
</dbReference>
<feature type="region of interest" description="Disordered" evidence="1">
    <location>
        <begin position="211"/>
        <end position="237"/>
    </location>
</feature>
<feature type="compositionally biased region" description="Polar residues" evidence="1">
    <location>
        <begin position="314"/>
        <end position="324"/>
    </location>
</feature>
<evidence type="ECO:0000313" key="2">
    <source>
        <dbReference type="Proteomes" id="UP000504627"/>
    </source>
</evidence>
<dbReference type="GeneID" id="114003799"/>
<evidence type="ECO:0000256" key="1">
    <source>
        <dbReference type="SAM" id="MobiDB-lite"/>
    </source>
</evidence>
<feature type="region of interest" description="Disordered" evidence="1">
    <location>
        <begin position="70"/>
        <end position="127"/>
    </location>
</feature>
<feature type="region of interest" description="Disordered" evidence="1">
    <location>
        <begin position="295"/>
        <end position="324"/>
    </location>
</feature>
<dbReference type="AlphaFoldDB" id="A0A7R5KUP3"/>